<keyword evidence="2" id="KW-0863">Zinc-finger</keyword>
<dbReference type="STRING" id="415747.SAMN03097708_01968"/>
<keyword evidence="3" id="KW-0862">Zinc</keyword>
<dbReference type="OrthoDB" id="9803742at2"/>
<dbReference type="InterPro" id="IPR048489">
    <property type="entry name" value="DksA_N"/>
</dbReference>
<evidence type="ECO:0000259" key="7">
    <source>
        <dbReference type="Pfam" id="PF21157"/>
    </source>
</evidence>
<dbReference type="Pfam" id="PF01258">
    <property type="entry name" value="zf-dskA_traR"/>
    <property type="match status" value="1"/>
</dbReference>
<proteinExistence type="predicted"/>
<evidence type="ECO:0000256" key="5">
    <source>
        <dbReference type="SAM" id="MobiDB-lite"/>
    </source>
</evidence>
<dbReference type="InterPro" id="IPR037187">
    <property type="entry name" value="DnaK_N"/>
</dbReference>
<evidence type="ECO:0000256" key="4">
    <source>
        <dbReference type="PROSITE-ProRule" id="PRU00510"/>
    </source>
</evidence>
<evidence type="ECO:0000313" key="9">
    <source>
        <dbReference type="Proteomes" id="UP000199648"/>
    </source>
</evidence>
<dbReference type="GO" id="GO:0008270">
    <property type="term" value="F:zinc ion binding"/>
    <property type="evidence" value="ECO:0007669"/>
    <property type="project" value="UniProtKB-KW"/>
</dbReference>
<dbReference type="EMBL" id="FMWD01000005">
    <property type="protein sequence ID" value="SCZ60027.1"/>
    <property type="molecule type" value="Genomic_DNA"/>
</dbReference>
<keyword evidence="9" id="KW-1185">Reference proteome</keyword>
<dbReference type="AlphaFoldDB" id="A0A1G5QEB3"/>
<dbReference type="InterPro" id="IPR020458">
    <property type="entry name" value="Znf_DskA_TraR_CS"/>
</dbReference>
<accession>A0A1G5QEB3</accession>
<feature type="region of interest" description="Disordered" evidence="5">
    <location>
        <begin position="45"/>
        <end position="80"/>
    </location>
</feature>
<dbReference type="PANTHER" id="PTHR33823">
    <property type="entry name" value="RNA POLYMERASE-BINDING TRANSCRIPTION FACTOR DKSA-RELATED"/>
    <property type="match status" value="1"/>
</dbReference>
<gene>
    <name evidence="8" type="ORF">SAMN03097708_01968</name>
</gene>
<evidence type="ECO:0000256" key="1">
    <source>
        <dbReference type="ARBA" id="ARBA00022723"/>
    </source>
</evidence>
<evidence type="ECO:0000259" key="6">
    <source>
        <dbReference type="Pfam" id="PF01258"/>
    </source>
</evidence>
<feature type="domain" description="DnaK suppressor protein DksA N-terminal" evidence="7">
    <location>
        <begin position="28"/>
        <end position="97"/>
    </location>
</feature>
<evidence type="ECO:0000256" key="2">
    <source>
        <dbReference type="ARBA" id="ARBA00022771"/>
    </source>
</evidence>
<feature type="compositionally biased region" description="Polar residues" evidence="5">
    <location>
        <begin position="8"/>
        <end position="18"/>
    </location>
</feature>
<evidence type="ECO:0000256" key="3">
    <source>
        <dbReference type="ARBA" id="ARBA00022833"/>
    </source>
</evidence>
<dbReference type="InterPro" id="IPR000962">
    <property type="entry name" value="Znf_DskA_TraR"/>
</dbReference>
<organism evidence="8 9">
    <name type="scientific">Thiohalomonas denitrificans</name>
    <dbReference type="NCBI Taxonomy" id="415747"/>
    <lineage>
        <taxon>Bacteria</taxon>
        <taxon>Pseudomonadati</taxon>
        <taxon>Pseudomonadota</taxon>
        <taxon>Gammaproteobacteria</taxon>
        <taxon>Thiohalomonadales</taxon>
        <taxon>Thiohalomonadaceae</taxon>
        <taxon>Thiohalomonas</taxon>
    </lineage>
</organism>
<dbReference type="SUPFAM" id="SSF57716">
    <property type="entry name" value="Glucocorticoid receptor-like (DNA-binding domain)"/>
    <property type="match status" value="1"/>
</dbReference>
<evidence type="ECO:0000313" key="8">
    <source>
        <dbReference type="EMBL" id="SCZ60027.1"/>
    </source>
</evidence>
<dbReference type="PROSITE" id="PS51128">
    <property type="entry name" value="ZF_DKSA_2"/>
    <property type="match status" value="1"/>
</dbReference>
<feature type="zinc finger region" description="dksA C4-type" evidence="4">
    <location>
        <begin position="105"/>
        <end position="129"/>
    </location>
</feature>
<dbReference type="PROSITE" id="PS01102">
    <property type="entry name" value="ZF_DKSA_1"/>
    <property type="match status" value="1"/>
</dbReference>
<dbReference type="Pfam" id="PF21157">
    <property type="entry name" value="DksA_N"/>
    <property type="match status" value="1"/>
</dbReference>
<feature type="compositionally biased region" description="Basic and acidic residues" evidence="5">
    <location>
        <begin position="45"/>
        <end position="59"/>
    </location>
</feature>
<protein>
    <submittedName>
        <fullName evidence="8">Transcriptional regulator, TraR/DksA family</fullName>
    </submittedName>
</protein>
<reference evidence="8 9" key="1">
    <citation type="submission" date="2016-10" db="EMBL/GenBank/DDBJ databases">
        <authorList>
            <person name="de Groot N.N."/>
        </authorList>
    </citation>
    <scope>NUCLEOTIDE SEQUENCE [LARGE SCALE GENOMIC DNA]</scope>
    <source>
        <strain evidence="8 9">HLD2</strain>
    </source>
</reference>
<dbReference type="RefSeq" id="WP_092996080.1">
    <property type="nucleotide sequence ID" value="NZ_FMWD01000005.1"/>
</dbReference>
<dbReference type="Proteomes" id="UP000199648">
    <property type="component" value="Unassembled WGS sequence"/>
</dbReference>
<keyword evidence="1" id="KW-0479">Metal-binding</keyword>
<name>A0A1G5QEB3_9GAMM</name>
<sequence length="139" mass="16066">MDRKVSKTAPTDISTETGADSYMDEEMLARYRELLVQQRDEVRAHLERALEEPKHHPDALPDEGDQASREAETEMELQEINRQRNQLREIEAALQRLDEGEYGYCEACGLEIGLKRLNVRPVATLCIDCKSLEEVRNRH</sequence>
<feature type="domain" description="Zinc finger DksA/TraR C4-type" evidence="6">
    <location>
        <begin position="100"/>
        <end position="132"/>
    </location>
</feature>
<feature type="region of interest" description="Disordered" evidence="5">
    <location>
        <begin position="1"/>
        <end position="21"/>
    </location>
</feature>
<dbReference type="Gene3D" id="1.20.120.910">
    <property type="entry name" value="DksA, coiled-coil domain"/>
    <property type="match status" value="1"/>
</dbReference>
<dbReference type="PANTHER" id="PTHR33823:SF2">
    <property type="entry name" value="RNA POLYMERASE-BINDING TRANSCRIPTION FACTOR DKSA"/>
    <property type="match status" value="1"/>
</dbReference>
<dbReference type="SUPFAM" id="SSF109635">
    <property type="entry name" value="DnaK suppressor protein DksA, alpha-hairpin domain"/>
    <property type="match status" value="1"/>
</dbReference>